<evidence type="ECO:0000313" key="2">
    <source>
        <dbReference type="EMBL" id="MBA0693261.1"/>
    </source>
</evidence>
<evidence type="ECO:0000313" key="3">
    <source>
        <dbReference type="Proteomes" id="UP000593577"/>
    </source>
</evidence>
<sequence length="157" mass="18331">MNLSVVGSCFTASVVQFQAMRTTLANLWPPRGGVTITDLGDDPMALLLFWADFWVQIHDLPMGLMSETMARQFRNFQAQFLEYDVKSLNKGYRGYMRIHVRIDVRNPLMRRKKLISGSKGCTYVRFQYEKLSIFFFLYGRLGHLERFCVTPLTRICR</sequence>
<dbReference type="Pfam" id="PF14392">
    <property type="entry name" value="zf-CCHC_4"/>
    <property type="match status" value="1"/>
</dbReference>
<dbReference type="PANTHER" id="PTHR31286:SF153">
    <property type="entry name" value="DUF4283 DOMAIN PROTEIN"/>
    <property type="match status" value="1"/>
</dbReference>
<evidence type="ECO:0000259" key="1">
    <source>
        <dbReference type="Pfam" id="PF14392"/>
    </source>
</evidence>
<dbReference type="EMBL" id="JABFAA010000009">
    <property type="protein sequence ID" value="MBA0693261.1"/>
    <property type="molecule type" value="Genomic_DNA"/>
</dbReference>
<dbReference type="InterPro" id="IPR025836">
    <property type="entry name" value="Zn_knuckle_CX2CX4HX4C"/>
</dbReference>
<feature type="domain" description="Zinc knuckle CX2CX4HX4C" evidence="1">
    <location>
        <begin position="102"/>
        <end position="148"/>
    </location>
</feature>
<reference evidence="2 3" key="1">
    <citation type="journal article" date="2019" name="Genome Biol. Evol.">
        <title>Insights into the evolution of the New World diploid cottons (Gossypium, subgenus Houzingenia) based on genome sequencing.</title>
        <authorList>
            <person name="Grover C.E."/>
            <person name="Arick M.A. 2nd"/>
            <person name="Thrash A."/>
            <person name="Conover J.L."/>
            <person name="Sanders W.S."/>
            <person name="Peterson D.G."/>
            <person name="Frelichowski J.E."/>
            <person name="Scheffler J.A."/>
            <person name="Scheffler B.E."/>
            <person name="Wendel J.F."/>
        </authorList>
    </citation>
    <scope>NUCLEOTIDE SEQUENCE [LARGE SCALE GENOMIC DNA]</scope>
    <source>
        <strain evidence="2">185</strain>
        <tissue evidence="2">Leaf</tissue>
    </source>
</reference>
<name>A0A7J8Y114_GOSAI</name>
<comment type="caution">
    <text evidence="2">The sequence shown here is derived from an EMBL/GenBank/DDBJ whole genome shotgun (WGS) entry which is preliminary data.</text>
</comment>
<proteinExistence type="predicted"/>
<dbReference type="InterPro" id="IPR040256">
    <property type="entry name" value="At4g02000-like"/>
</dbReference>
<accession>A0A7J8Y114</accession>
<keyword evidence="3" id="KW-1185">Reference proteome</keyword>
<dbReference type="AlphaFoldDB" id="A0A7J8Y114"/>
<dbReference type="Proteomes" id="UP000593577">
    <property type="component" value="Unassembled WGS sequence"/>
</dbReference>
<gene>
    <name evidence="2" type="ORF">Goari_010755</name>
</gene>
<dbReference type="PANTHER" id="PTHR31286">
    <property type="entry name" value="GLYCINE-RICH CELL WALL STRUCTURAL PROTEIN 1.8-LIKE"/>
    <property type="match status" value="1"/>
</dbReference>
<protein>
    <recommendedName>
        <fullName evidence="1">Zinc knuckle CX2CX4HX4C domain-containing protein</fullName>
    </recommendedName>
</protein>
<organism evidence="2 3">
    <name type="scientific">Gossypium aridum</name>
    <name type="common">American cotton</name>
    <name type="synonym">Erioxylum aridum</name>
    <dbReference type="NCBI Taxonomy" id="34290"/>
    <lineage>
        <taxon>Eukaryota</taxon>
        <taxon>Viridiplantae</taxon>
        <taxon>Streptophyta</taxon>
        <taxon>Embryophyta</taxon>
        <taxon>Tracheophyta</taxon>
        <taxon>Spermatophyta</taxon>
        <taxon>Magnoliopsida</taxon>
        <taxon>eudicotyledons</taxon>
        <taxon>Gunneridae</taxon>
        <taxon>Pentapetalae</taxon>
        <taxon>rosids</taxon>
        <taxon>malvids</taxon>
        <taxon>Malvales</taxon>
        <taxon>Malvaceae</taxon>
        <taxon>Malvoideae</taxon>
        <taxon>Gossypium</taxon>
    </lineage>
</organism>